<feature type="compositionally biased region" description="Gly residues" evidence="1">
    <location>
        <begin position="154"/>
        <end position="171"/>
    </location>
</feature>
<dbReference type="InterPro" id="IPR007329">
    <property type="entry name" value="FMN-bd"/>
</dbReference>
<feature type="region of interest" description="Disordered" evidence="1">
    <location>
        <begin position="33"/>
        <end position="67"/>
    </location>
</feature>
<gene>
    <name evidence="3" type="ORF">QNN03_13215</name>
</gene>
<dbReference type="PROSITE" id="PS51318">
    <property type="entry name" value="TAT"/>
    <property type="match status" value="1"/>
</dbReference>
<dbReference type="InterPro" id="IPR006311">
    <property type="entry name" value="TAT_signal"/>
</dbReference>
<protein>
    <submittedName>
        <fullName evidence="3">FMN-binding protein</fullName>
    </submittedName>
</protein>
<evidence type="ECO:0000259" key="2">
    <source>
        <dbReference type="SMART" id="SM00900"/>
    </source>
</evidence>
<feature type="region of interest" description="Disordered" evidence="1">
    <location>
        <begin position="145"/>
        <end position="171"/>
    </location>
</feature>
<sequence length="264" mass="25760">MRKTHPIRRFVLAGAATVSGIVLLLSLKPASDPGSAQAAGGTAPQQSAAAQESAQGGNNGQTGTVTGTAVKTQYGPVQVRLTVAGGKVTKVEAVQAPSGGRSTEVTDMAVPRLNQAALATQSAEIDAVSGATYTSDGYKKSLQSALDQMKKSGSGSGSGSGDAGAGAGGGGAAQVRTVTGDVVKTQYGPVQVRVTVEGGKVTAADAVQSPSGGQSSQISANAVPKLNAAAVAAGNADIDAVSGATYTSNGYKQSLQSALDRAGG</sequence>
<proteinExistence type="predicted"/>
<feature type="domain" description="FMN-binding" evidence="2">
    <location>
        <begin position="73"/>
        <end position="149"/>
    </location>
</feature>
<accession>A0ABT7IZ33</accession>
<evidence type="ECO:0000313" key="4">
    <source>
        <dbReference type="Proteomes" id="UP001241926"/>
    </source>
</evidence>
<dbReference type="Pfam" id="PF04205">
    <property type="entry name" value="FMN_bind"/>
    <property type="match status" value="2"/>
</dbReference>
<feature type="domain" description="FMN-binding" evidence="2">
    <location>
        <begin position="186"/>
        <end position="262"/>
    </location>
</feature>
<dbReference type="Gene3D" id="3.90.1010.20">
    <property type="match status" value="2"/>
</dbReference>
<dbReference type="Proteomes" id="UP001241926">
    <property type="component" value="Unassembled WGS sequence"/>
</dbReference>
<dbReference type="RefSeq" id="WP_261717883.1">
    <property type="nucleotide sequence ID" value="NZ_JASJUS010000010.1"/>
</dbReference>
<feature type="compositionally biased region" description="Low complexity" evidence="1">
    <location>
        <begin position="43"/>
        <end position="67"/>
    </location>
</feature>
<organism evidence="3 4">
    <name type="scientific">Streptomyces fuscus</name>
    <dbReference type="NCBI Taxonomy" id="3048495"/>
    <lineage>
        <taxon>Bacteria</taxon>
        <taxon>Bacillati</taxon>
        <taxon>Actinomycetota</taxon>
        <taxon>Actinomycetes</taxon>
        <taxon>Kitasatosporales</taxon>
        <taxon>Streptomycetaceae</taxon>
        <taxon>Streptomyces</taxon>
    </lineage>
</organism>
<evidence type="ECO:0000256" key="1">
    <source>
        <dbReference type="SAM" id="MobiDB-lite"/>
    </source>
</evidence>
<dbReference type="SMART" id="SM00900">
    <property type="entry name" value="FMN_bind"/>
    <property type="match status" value="2"/>
</dbReference>
<comment type="caution">
    <text evidence="3">The sequence shown here is derived from an EMBL/GenBank/DDBJ whole genome shotgun (WGS) entry which is preliminary data.</text>
</comment>
<evidence type="ECO:0000313" key="3">
    <source>
        <dbReference type="EMBL" id="MDL2077396.1"/>
    </source>
</evidence>
<reference evidence="3 4" key="1">
    <citation type="submission" date="2023-05" db="EMBL/GenBank/DDBJ databases">
        <title>Streptomyces fuscus sp. nov., a brown-black pigment producing actinomyces isolated from dry sand of Sea duck farm.</title>
        <authorList>
            <person name="Xie J."/>
            <person name="Shen N."/>
        </authorList>
    </citation>
    <scope>NUCLEOTIDE SEQUENCE [LARGE SCALE GENOMIC DNA]</scope>
    <source>
        <strain evidence="3 4">GXMU-J15</strain>
    </source>
</reference>
<keyword evidence="4" id="KW-1185">Reference proteome</keyword>
<dbReference type="EMBL" id="JASJUS010000010">
    <property type="protein sequence ID" value="MDL2077396.1"/>
    <property type="molecule type" value="Genomic_DNA"/>
</dbReference>
<name>A0ABT7IZ33_9ACTN</name>